<dbReference type="InterPro" id="IPR016156">
    <property type="entry name" value="FAD/NAD-linked_Rdtase_dimer_sf"/>
</dbReference>
<evidence type="ECO:0000256" key="3">
    <source>
        <dbReference type="ARBA" id="ARBA00012608"/>
    </source>
</evidence>
<dbReference type="InterPro" id="IPR006258">
    <property type="entry name" value="Lipoamide_DH"/>
</dbReference>
<dbReference type="Pfam" id="PF02852">
    <property type="entry name" value="Pyr_redox_dim"/>
    <property type="match status" value="1"/>
</dbReference>
<evidence type="ECO:0000256" key="2">
    <source>
        <dbReference type="ARBA" id="ARBA00007532"/>
    </source>
</evidence>
<evidence type="ECO:0000259" key="11">
    <source>
        <dbReference type="Pfam" id="PF02852"/>
    </source>
</evidence>
<accession>A0A3B1AMA0</accession>
<organism evidence="13">
    <name type="scientific">hydrothermal vent metagenome</name>
    <dbReference type="NCBI Taxonomy" id="652676"/>
    <lineage>
        <taxon>unclassified sequences</taxon>
        <taxon>metagenomes</taxon>
        <taxon>ecological metagenomes</taxon>
    </lineage>
</organism>
<dbReference type="Gene3D" id="3.30.390.30">
    <property type="match status" value="1"/>
</dbReference>
<dbReference type="InterPro" id="IPR004099">
    <property type="entry name" value="Pyr_nucl-diS_OxRdtase_dimer"/>
</dbReference>
<evidence type="ECO:0000256" key="5">
    <source>
        <dbReference type="ARBA" id="ARBA00022827"/>
    </source>
</evidence>
<name>A0A3B1AMA0_9ZZZZ</name>
<dbReference type="GO" id="GO:0004148">
    <property type="term" value="F:dihydrolipoyl dehydrogenase (NADH) activity"/>
    <property type="evidence" value="ECO:0007669"/>
    <property type="project" value="UniProtKB-EC"/>
</dbReference>
<comment type="similarity">
    <text evidence="2">Belongs to the class-I pyridine nucleotide-disulfide oxidoreductase family.</text>
</comment>
<keyword evidence="8" id="KW-1015">Disulfide bond</keyword>
<dbReference type="PIRSF" id="PIRSF000350">
    <property type="entry name" value="Mercury_reductase_MerA"/>
    <property type="match status" value="1"/>
</dbReference>
<dbReference type="Gene3D" id="3.50.50.60">
    <property type="entry name" value="FAD/NAD(P)-binding domain"/>
    <property type="match status" value="2"/>
</dbReference>
<evidence type="ECO:0000256" key="8">
    <source>
        <dbReference type="ARBA" id="ARBA00023157"/>
    </source>
</evidence>
<feature type="domain" description="Pyridine nucleotide-disulphide oxidoreductase dimerisation" evidence="11">
    <location>
        <begin position="341"/>
        <end position="450"/>
    </location>
</feature>
<dbReference type="EC" id="1.8.1.4" evidence="3"/>
<keyword evidence="5" id="KW-0274">FAD</keyword>
<dbReference type="InterPro" id="IPR012999">
    <property type="entry name" value="Pyr_OxRdtase_I_AS"/>
</dbReference>
<dbReference type="Pfam" id="PF07992">
    <property type="entry name" value="Pyr_redox_2"/>
    <property type="match status" value="1"/>
</dbReference>
<evidence type="ECO:0000313" key="13">
    <source>
        <dbReference type="EMBL" id="VAX04862.1"/>
    </source>
</evidence>
<dbReference type="PROSITE" id="PS00076">
    <property type="entry name" value="PYRIDINE_REDOX_1"/>
    <property type="match status" value="1"/>
</dbReference>
<dbReference type="PANTHER" id="PTHR22912:SF160">
    <property type="entry name" value="DIHYDROLIPOYL DEHYDROGENASE"/>
    <property type="match status" value="1"/>
</dbReference>
<evidence type="ECO:0000256" key="10">
    <source>
        <dbReference type="ARBA" id="ARBA00049187"/>
    </source>
</evidence>
<evidence type="ECO:0000256" key="9">
    <source>
        <dbReference type="ARBA" id="ARBA00023284"/>
    </source>
</evidence>
<proteinExistence type="inferred from homology"/>
<dbReference type="AlphaFoldDB" id="A0A3B1AMA0"/>
<evidence type="ECO:0000256" key="7">
    <source>
        <dbReference type="ARBA" id="ARBA00023027"/>
    </source>
</evidence>
<dbReference type="GO" id="GO:0006103">
    <property type="term" value="P:2-oxoglutarate metabolic process"/>
    <property type="evidence" value="ECO:0007669"/>
    <property type="project" value="TreeGrafter"/>
</dbReference>
<dbReference type="SUPFAM" id="SSF51905">
    <property type="entry name" value="FAD/NAD(P)-binding domain"/>
    <property type="match status" value="1"/>
</dbReference>
<reference evidence="13" key="1">
    <citation type="submission" date="2018-06" db="EMBL/GenBank/DDBJ databases">
        <authorList>
            <person name="Zhirakovskaya E."/>
        </authorList>
    </citation>
    <scope>NUCLEOTIDE SEQUENCE</scope>
</reference>
<dbReference type="SUPFAM" id="SSF55424">
    <property type="entry name" value="FAD/NAD-linked reductases, dimerisation (C-terminal) domain"/>
    <property type="match status" value="1"/>
</dbReference>
<dbReference type="GO" id="GO:0050660">
    <property type="term" value="F:flavin adenine dinucleotide binding"/>
    <property type="evidence" value="ECO:0007669"/>
    <property type="project" value="InterPro"/>
</dbReference>
<dbReference type="InterPro" id="IPR001100">
    <property type="entry name" value="Pyr_nuc-diS_OxRdtase"/>
</dbReference>
<keyword evidence="4" id="KW-0285">Flavoprotein</keyword>
<dbReference type="EMBL" id="UOFW01000114">
    <property type="protein sequence ID" value="VAX04862.1"/>
    <property type="molecule type" value="Genomic_DNA"/>
</dbReference>
<evidence type="ECO:0000259" key="12">
    <source>
        <dbReference type="Pfam" id="PF07992"/>
    </source>
</evidence>
<dbReference type="InterPro" id="IPR036188">
    <property type="entry name" value="FAD/NAD-bd_sf"/>
</dbReference>
<protein>
    <recommendedName>
        <fullName evidence="3">dihydrolipoyl dehydrogenase</fullName>
        <ecNumber evidence="3">1.8.1.4</ecNumber>
    </recommendedName>
</protein>
<dbReference type="InterPro" id="IPR050151">
    <property type="entry name" value="Class-I_Pyr_Nuc-Dis_Oxidored"/>
</dbReference>
<evidence type="ECO:0000256" key="6">
    <source>
        <dbReference type="ARBA" id="ARBA00023002"/>
    </source>
</evidence>
<comment type="cofactor">
    <cofactor evidence="1">
        <name>FAD</name>
        <dbReference type="ChEBI" id="CHEBI:57692"/>
    </cofactor>
</comment>
<dbReference type="PRINTS" id="PR00368">
    <property type="entry name" value="FADPNR"/>
</dbReference>
<keyword evidence="7" id="KW-0520">NAD</keyword>
<dbReference type="InterPro" id="IPR023753">
    <property type="entry name" value="FAD/NAD-binding_dom"/>
</dbReference>
<evidence type="ECO:0000256" key="1">
    <source>
        <dbReference type="ARBA" id="ARBA00001974"/>
    </source>
</evidence>
<dbReference type="PANTHER" id="PTHR22912">
    <property type="entry name" value="DISULFIDE OXIDOREDUCTASE"/>
    <property type="match status" value="1"/>
</dbReference>
<dbReference type="FunFam" id="3.30.390.30:FF:000001">
    <property type="entry name" value="Dihydrolipoyl dehydrogenase"/>
    <property type="match status" value="1"/>
</dbReference>
<feature type="domain" description="FAD/NAD(P)-binding" evidence="12">
    <location>
        <begin position="4"/>
        <end position="322"/>
    </location>
</feature>
<evidence type="ECO:0000256" key="4">
    <source>
        <dbReference type="ARBA" id="ARBA00022630"/>
    </source>
</evidence>
<sequence>MKCKILVIGAGPGGYVAAIRAGQLGLDTIIVEGDRAGGTCLIRGCIPSKALIHAADKFEQMSAHGEKGHLGIKLAAKPELDFAETIAWKDGIVDRLNGGVEALLKKAKVKQVKGWAKFKDAKTCEVDTKDGIVNITAEHVILANGSKATELPFLPFGGDILSSADALSLTEVPKKLVVVGAGYIGLELGIAYRKLGSEVTFIEADKKILSTYDKELTAPVAQWLKKHDVTVHLGAKASGWQDNALSYTDKDGKEQTIAADKLLVTVGRQPNIDGWGLENMAVDTDNGFIKIDKYCHTSMKNVWAIGDVTGEPMLAHRASAQGEVVAEIIAGKKRDFNPVAIAAVCFTDPEIIAVGKSVDEAKADGIETIVGKFPLMANGRALTMEAAEGFVRITARADNHVILGIHAVGPHVSELSGEFALALEMGARLEDIAGTIHVHPTVTESFAEAALAALGHAIHI</sequence>
<comment type="catalytic activity">
    <reaction evidence="10">
        <text>N(6)-[(R)-dihydrolipoyl]-L-lysyl-[protein] + NAD(+) = N(6)-[(R)-lipoyl]-L-lysyl-[protein] + NADH + H(+)</text>
        <dbReference type="Rhea" id="RHEA:15045"/>
        <dbReference type="Rhea" id="RHEA-COMP:10474"/>
        <dbReference type="Rhea" id="RHEA-COMP:10475"/>
        <dbReference type="ChEBI" id="CHEBI:15378"/>
        <dbReference type="ChEBI" id="CHEBI:57540"/>
        <dbReference type="ChEBI" id="CHEBI:57945"/>
        <dbReference type="ChEBI" id="CHEBI:83099"/>
        <dbReference type="ChEBI" id="CHEBI:83100"/>
        <dbReference type="EC" id="1.8.1.4"/>
    </reaction>
</comment>
<gene>
    <name evidence="13" type="ORF">MNBD_ALPHA03-1594</name>
</gene>
<keyword evidence="6 13" id="KW-0560">Oxidoreductase</keyword>
<dbReference type="NCBIfam" id="TIGR01350">
    <property type="entry name" value="lipoamide_DH"/>
    <property type="match status" value="1"/>
</dbReference>
<dbReference type="PRINTS" id="PR00411">
    <property type="entry name" value="PNDRDTASEI"/>
</dbReference>
<keyword evidence="9" id="KW-0676">Redox-active center</keyword>